<dbReference type="CDD" id="cd02970">
    <property type="entry name" value="PRX_like2"/>
    <property type="match status" value="1"/>
</dbReference>
<evidence type="ECO:0008006" key="3">
    <source>
        <dbReference type="Google" id="ProtNLM"/>
    </source>
</evidence>
<evidence type="ECO:0000313" key="2">
    <source>
        <dbReference type="Proteomes" id="UP000249390"/>
    </source>
</evidence>
<dbReference type="PANTHER" id="PTHR28630">
    <property type="match status" value="1"/>
</dbReference>
<dbReference type="SUPFAM" id="SSF52833">
    <property type="entry name" value="Thioredoxin-like"/>
    <property type="match status" value="1"/>
</dbReference>
<proteinExistence type="predicted"/>
<name>A0A328EAS4_9ASTE</name>
<accession>A0A328EAS4</accession>
<dbReference type="GO" id="GO:0009507">
    <property type="term" value="C:chloroplast"/>
    <property type="evidence" value="ECO:0007669"/>
    <property type="project" value="TreeGrafter"/>
</dbReference>
<dbReference type="PANTHER" id="PTHR28630:SF11">
    <property type="entry name" value="THIOREDOXIN-LIKE PROTEIN AAED1, CHLOROPLASTIC"/>
    <property type="match status" value="1"/>
</dbReference>
<dbReference type="AlphaFoldDB" id="A0A328EAS4"/>
<protein>
    <recommendedName>
        <fullName evidence="3">Thioredoxin domain-containing protein</fullName>
    </recommendedName>
</protein>
<reference evidence="1 2" key="1">
    <citation type="submission" date="2018-06" db="EMBL/GenBank/DDBJ databases">
        <title>The Genome of Cuscuta australis (Dodder) Provides Insight into the Evolution of Plant Parasitism.</title>
        <authorList>
            <person name="Liu H."/>
        </authorList>
    </citation>
    <scope>NUCLEOTIDE SEQUENCE [LARGE SCALE GENOMIC DNA]</scope>
    <source>
        <strain evidence="2">cv. Yunnan</strain>
        <tissue evidence="1">Vines</tissue>
    </source>
</reference>
<comment type="caution">
    <text evidence="1">The sequence shown here is derived from an EMBL/GenBank/DDBJ whole genome shotgun (WGS) entry which is preliminary data.</text>
</comment>
<dbReference type="Gene3D" id="3.40.30.10">
    <property type="entry name" value="Glutaredoxin"/>
    <property type="match status" value="1"/>
</dbReference>
<evidence type="ECO:0000313" key="1">
    <source>
        <dbReference type="EMBL" id="RAL53768.1"/>
    </source>
</evidence>
<organism evidence="1 2">
    <name type="scientific">Cuscuta australis</name>
    <dbReference type="NCBI Taxonomy" id="267555"/>
    <lineage>
        <taxon>Eukaryota</taxon>
        <taxon>Viridiplantae</taxon>
        <taxon>Streptophyta</taxon>
        <taxon>Embryophyta</taxon>
        <taxon>Tracheophyta</taxon>
        <taxon>Spermatophyta</taxon>
        <taxon>Magnoliopsida</taxon>
        <taxon>eudicotyledons</taxon>
        <taxon>Gunneridae</taxon>
        <taxon>Pentapetalae</taxon>
        <taxon>asterids</taxon>
        <taxon>lamiids</taxon>
        <taxon>Solanales</taxon>
        <taxon>Convolvulaceae</taxon>
        <taxon>Cuscuteae</taxon>
        <taxon>Cuscuta</taxon>
        <taxon>Cuscuta subgen. Grammica</taxon>
        <taxon>Cuscuta sect. Cleistogrammica</taxon>
    </lineage>
</organism>
<sequence>MAAPLFTTARNYRSIFVFAGSTYRNSLHQNLSFSVKFKPRPFNFSSHPSRLIIISAKSTSTPTGTESHVASEEAINVLENVEVCDLGGKAVPISDLWKDRRAVVAFARHFGCVLCRKRADYLAAFKDKMDDSGVALVLIGPGSADQAKTFAAQTKFKGEVYADPSHASYEAFGFVSGISTTFTPKAGLKTLQAYMEGYRQNWGISFEKDTRERGGWQQGGIIVAGPGKTNILYIHKDKEAGDEPPIEEILKACYSQTTP</sequence>
<gene>
    <name evidence="1" type="ORF">DM860_004239</name>
</gene>
<dbReference type="InterPro" id="IPR036249">
    <property type="entry name" value="Thioredoxin-like_sf"/>
</dbReference>
<keyword evidence="2" id="KW-1185">Reference proteome</keyword>
<dbReference type="EMBL" id="NQVE01000015">
    <property type="protein sequence ID" value="RAL53768.1"/>
    <property type="molecule type" value="Genomic_DNA"/>
</dbReference>
<dbReference type="InterPro" id="IPR032801">
    <property type="entry name" value="PXL2A/B/C"/>
</dbReference>
<dbReference type="Proteomes" id="UP000249390">
    <property type="component" value="Unassembled WGS sequence"/>
</dbReference>
<dbReference type="Pfam" id="PF13911">
    <property type="entry name" value="AhpC-TSA_2"/>
    <property type="match status" value="1"/>
</dbReference>